<keyword evidence="2" id="KW-1185">Reference proteome</keyword>
<organism evidence="1 2">
    <name type="scientific">Kickxella alabastrina</name>
    <dbReference type="NCBI Taxonomy" id="61397"/>
    <lineage>
        <taxon>Eukaryota</taxon>
        <taxon>Fungi</taxon>
        <taxon>Fungi incertae sedis</taxon>
        <taxon>Zoopagomycota</taxon>
        <taxon>Kickxellomycotina</taxon>
        <taxon>Kickxellomycetes</taxon>
        <taxon>Kickxellales</taxon>
        <taxon>Kickxellaceae</taxon>
        <taxon>Kickxella</taxon>
    </lineage>
</organism>
<comment type="caution">
    <text evidence="1">The sequence shown here is derived from an EMBL/GenBank/DDBJ whole genome shotgun (WGS) entry which is preliminary data.</text>
</comment>
<dbReference type="EMBL" id="JANBPG010001775">
    <property type="protein sequence ID" value="KAJ1888346.1"/>
    <property type="molecule type" value="Genomic_DNA"/>
</dbReference>
<reference evidence="1" key="1">
    <citation type="submission" date="2022-07" db="EMBL/GenBank/DDBJ databases">
        <title>Phylogenomic reconstructions and comparative analyses of Kickxellomycotina fungi.</title>
        <authorList>
            <person name="Reynolds N.K."/>
            <person name="Stajich J.E."/>
            <person name="Barry K."/>
            <person name="Grigoriev I.V."/>
            <person name="Crous P."/>
            <person name="Smith M.E."/>
        </authorList>
    </citation>
    <scope>NUCLEOTIDE SEQUENCE</scope>
    <source>
        <strain evidence="1">Benny 63K</strain>
    </source>
</reference>
<proteinExistence type="predicted"/>
<protein>
    <submittedName>
        <fullName evidence="1">Uncharacterized protein</fullName>
    </submittedName>
</protein>
<sequence length="956" mass="101089">MSLSRNHAALLKEIDTARCVGRWQALAALAAKYAKHNSAGQGFASIVACEARLEELLLDIPWDTRAHWHDEAAPVEGSANRLRMHFPKHLSAPSAALEPLEKEVRGIAGMALNDEERFQQRVIAAKIRFYGGHYDADADADAGADEEPGSPEPPTFVLSPAYGKQLAVARRVMRGVALERRGELAAARAEYARGVREFSACIDDAGCAVVVVPRSSGAHEELVNWPEEALYRRAMAGVSLGEPGALADLGGYLRQMDAAAPHAFRAMRRLRANRVYGDGLRAGGGAPVDERVRVHSRQMALLRAAFAFPRADETHGEVLAAVDAAAGDLLGAAPRVLAGLLGAAVELTFNAPRVLRHLVAALERAGDFHEAALALRTYEQVAERQVKKASKRAAAAADPDADTVRLVADVLAACADGARLRLLRLDDAHGALALVHFAQTAVAGVGAGAGAHPELAAAVRATRAPLALWKGAAHARLAQRSREPGNRADHHAAAVQLLRQAAADDDAAADAHFHLALELALGARDVAGATVAAKRAVALDARRLDAWHLLALLSSARKDDAQALRVCDVAMRQSAWAGVLDAVAAGSEPPPQFPADVDAGAQFFDVAVTRMAVEARLLGHEASLAAQPQLFALYGCVFGGVLAGDGDGDGDAASAGAANATAAARSHSSGRRSLARSLLSRSAISRSVLSRSLFSHHSRVNSHGAMPHDARPPVPPLPPLGADGAVASPVRRRSMPHLRASLSGDAAPAPTPEAFFDSLPAGASRCALVENDGASASAYFSPVATQRAHHKRLAQRALCLLWLTSASAFVALRRLDDAANAVAEALAACPDSPEALTLRGQLHLARNSHLSALNDFHAAVSLEPTHIRASVCLARAEYLLARKDVALGLLKNITRAHGWSDPEAWYWLGRLERELAAEDNAVDVDLPMLRRALAYTAYALDLETSQPVRPFAILRP</sequence>
<evidence type="ECO:0000313" key="1">
    <source>
        <dbReference type="EMBL" id="KAJ1888346.1"/>
    </source>
</evidence>
<name>A0ACC1I978_9FUNG</name>
<accession>A0ACC1I978</accession>
<gene>
    <name evidence="1" type="ORF">LPJ66_008627</name>
</gene>
<dbReference type="Proteomes" id="UP001150581">
    <property type="component" value="Unassembled WGS sequence"/>
</dbReference>
<evidence type="ECO:0000313" key="2">
    <source>
        <dbReference type="Proteomes" id="UP001150581"/>
    </source>
</evidence>